<evidence type="ECO:0000256" key="6">
    <source>
        <dbReference type="ARBA" id="ARBA00022989"/>
    </source>
</evidence>
<evidence type="ECO:0000313" key="10">
    <source>
        <dbReference type="EMBL" id="QBP41761.1"/>
    </source>
</evidence>
<comment type="subcellular location">
    <subcellularLocation>
        <location evidence="1">Cell membrane</location>
        <topology evidence="1">Multi-pass membrane protein</topology>
    </subcellularLocation>
</comment>
<keyword evidence="8" id="KW-0813">Transport</keyword>
<dbReference type="GO" id="GO:0008360">
    <property type="term" value="P:regulation of cell shape"/>
    <property type="evidence" value="ECO:0007669"/>
    <property type="project" value="UniProtKB-UniRule"/>
</dbReference>
<evidence type="ECO:0000256" key="9">
    <source>
        <dbReference type="SAM" id="Phobius"/>
    </source>
</evidence>
<feature type="transmembrane region" description="Helical" evidence="9">
    <location>
        <begin position="186"/>
        <end position="207"/>
    </location>
</feature>
<evidence type="ECO:0000256" key="3">
    <source>
        <dbReference type="ARBA" id="ARBA00022692"/>
    </source>
</evidence>
<name>A0A4P6ZYY8_9BACL</name>
<evidence type="ECO:0000313" key="11">
    <source>
        <dbReference type="Proteomes" id="UP000294292"/>
    </source>
</evidence>
<proteinExistence type="inferred from homology"/>
<gene>
    <name evidence="10" type="primary">murJ</name>
    <name evidence="10" type="ORF">E2636_11655</name>
</gene>
<evidence type="ECO:0000256" key="5">
    <source>
        <dbReference type="ARBA" id="ARBA00022984"/>
    </source>
</evidence>
<feature type="transmembrane region" description="Helical" evidence="9">
    <location>
        <begin position="161"/>
        <end position="180"/>
    </location>
</feature>
<reference evidence="10 11" key="1">
    <citation type="submission" date="2019-03" db="EMBL/GenBank/DDBJ databases">
        <title>Complete genome sequence of Paenisporosarcina antarctica CGMCC 1.6503T.</title>
        <authorList>
            <person name="Rong J.-C."/>
            <person name="Chi N.-Y."/>
            <person name="Zhang Q.-F."/>
        </authorList>
    </citation>
    <scope>NUCLEOTIDE SEQUENCE [LARGE SCALE GENOMIC DNA]</scope>
    <source>
        <strain evidence="10 11">CGMCC 1.6503</strain>
    </source>
</reference>
<keyword evidence="3 9" id="KW-0812">Transmembrane</keyword>
<keyword evidence="7 8" id="KW-0472">Membrane</keyword>
<feature type="transmembrane region" description="Helical" evidence="9">
    <location>
        <begin position="408"/>
        <end position="428"/>
    </location>
</feature>
<dbReference type="InterPro" id="IPR051050">
    <property type="entry name" value="Lipid_II_flippase_MurJ/MviN"/>
</dbReference>
<dbReference type="PIRSF" id="PIRSF002869">
    <property type="entry name" value="MviN"/>
    <property type="match status" value="1"/>
</dbReference>
<evidence type="ECO:0000256" key="1">
    <source>
        <dbReference type="ARBA" id="ARBA00004651"/>
    </source>
</evidence>
<feature type="transmembrane region" description="Helical" evidence="9">
    <location>
        <begin position="310"/>
        <end position="328"/>
    </location>
</feature>
<dbReference type="GO" id="GO:0034204">
    <property type="term" value="P:lipid translocation"/>
    <property type="evidence" value="ECO:0007669"/>
    <property type="project" value="TreeGrafter"/>
</dbReference>
<keyword evidence="5 8" id="KW-0573">Peptidoglycan synthesis</keyword>
<comment type="function">
    <text evidence="8">Involved in peptidoglycan biosynthesis. Transports lipid-linked peptidoglycan precursors from the inner to the outer leaflet of the cytoplasmic membrane.</text>
</comment>
<feature type="transmembrane region" description="Helical" evidence="9">
    <location>
        <begin position="12"/>
        <end position="40"/>
    </location>
</feature>
<dbReference type="GO" id="GO:0015648">
    <property type="term" value="F:lipid-linked peptidoglycan transporter activity"/>
    <property type="evidence" value="ECO:0007669"/>
    <property type="project" value="UniProtKB-UniRule"/>
</dbReference>
<evidence type="ECO:0000256" key="8">
    <source>
        <dbReference type="PIRNR" id="PIRNR002869"/>
    </source>
</evidence>
<feature type="transmembrane region" description="Helical" evidence="9">
    <location>
        <begin position="348"/>
        <end position="369"/>
    </location>
</feature>
<dbReference type="GO" id="GO:0071555">
    <property type="term" value="P:cell wall organization"/>
    <property type="evidence" value="ECO:0007669"/>
    <property type="project" value="UniProtKB-UniRule"/>
</dbReference>
<keyword evidence="2 8" id="KW-1003">Cell membrane</keyword>
<dbReference type="GO" id="GO:0009252">
    <property type="term" value="P:peptidoglycan biosynthetic process"/>
    <property type="evidence" value="ECO:0007669"/>
    <property type="project" value="UniProtKB-UniRule"/>
</dbReference>
<dbReference type="AlphaFoldDB" id="A0A4P6ZYY8"/>
<protein>
    <recommendedName>
        <fullName evidence="8">Lipid II flippase</fullName>
    </recommendedName>
</protein>
<dbReference type="Proteomes" id="UP000294292">
    <property type="component" value="Chromosome"/>
</dbReference>
<feature type="transmembrane region" description="Helical" evidence="9">
    <location>
        <begin position="91"/>
        <end position="114"/>
    </location>
</feature>
<feature type="transmembrane region" description="Helical" evidence="9">
    <location>
        <begin position="472"/>
        <end position="493"/>
    </location>
</feature>
<feature type="transmembrane region" description="Helical" evidence="9">
    <location>
        <begin position="448"/>
        <end position="466"/>
    </location>
</feature>
<feature type="transmembrane region" description="Helical" evidence="9">
    <location>
        <begin position="381"/>
        <end position="402"/>
    </location>
</feature>
<dbReference type="PANTHER" id="PTHR47019:SF1">
    <property type="entry name" value="LIPID II FLIPPASE MURJ"/>
    <property type="match status" value="1"/>
</dbReference>
<evidence type="ECO:0000256" key="4">
    <source>
        <dbReference type="ARBA" id="ARBA00022960"/>
    </source>
</evidence>
<comment type="similarity">
    <text evidence="8">Belongs to the MurJ/MviN family.</text>
</comment>
<sequence length="510" mass="56875">MFGVNLLKRNLTISGLLLILATLILKFSGLLRDMVLAYYFGDSNEASAYLVAFILPNIFILFFATGMKNSFVPSYILATINNKSEHHFSQIMRVTTIFGLSVTAIGIVFSPIILPRMYPDFNAETIQLTITVATIFFVSITFSAMNSVYEAYLDAESRYSISVFSQTIVITSSILSAILFSQQIGIYAFAYGYLVGAVLSFLMKKFFFIPKNSHTIGGKLDKNEIKPFVMIFIPVGITVMVGQVNLIIDTIFAGQFAEQAVSYLNYAKNIVHFPQAIIGVTIGTIIFPVLSKAVANKDKQQFNRSVEKGLILTLFLILPAIAGMMLLMEELIEIIYQRGAFTAQASSATATVAYFYVGSVLFFSLQNTINKAFYAKQNGHIILRISIFSVFLNIALNFLFIYWLKSYIGIPLASSVMAAVYFGLNIIVYQKTEDRLNWTYLMKSIGKIVLSLALMVAILMLSSTLLKDMHPIVNILSTSIIGAIVYLSSSYILKIDVFSDVVKRFMKRRV</sequence>
<dbReference type="Pfam" id="PF03023">
    <property type="entry name" value="MurJ"/>
    <property type="match status" value="1"/>
</dbReference>
<organism evidence="10 11">
    <name type="scientific">Paenisporosarcina antarctica</name>
    <dbReference type="NCBI Taxonomy" id="417367"/>
    <lineage>
        <taxon>Bacteria</taxon>
        <taxon>Bacillati</taxon>
        <taxon>Bacillota</taxon>
        <taxon>Bacilli</taxon>
        <taxon>Bacillales</taxon>
        <taxon>Caryophanaceae</taxon>
        <taxon>Paenisporosarcina</taxon>
    </lineage>
</organism>
<dbReference type="EMBL" id="CP038015">
    <property type="protein sequence ID" value="QBP41761.1"/>
    <property type="molecule type" value="Genomic_DNA"/>
</dbReference>
<feature type="transmembrane region" description="Helical" evidence="9">
    <location>
        <begin position="126"/>
        <end position="149"/>
    </location>
</feature>
<feature type="transmembrane region" description="Helical" evidence="9">
    <location>
        <begin position="46"/>
        <end position="64"/>
    </location>
</feature>
<keyword evidence="8" id="KW-0961">Cell wall biogenesis/degradation</keyword>
<dbReference type="PANTHER" id="PTHR47019">
    <property type="entry name" value="LIPID II FLIPPASE MURJ"/>
    <property type="match status" value="1"/>
</dbReference>
<evidence type="ECO:0000256" key="2">
    <source>
        <dbReference type="ARBA" id="ARBA00022475"/>
    </source>
</evidence>
<dbReference type="GO" id="GO:0005886">
    <property type="term" value="C:plasma membrane"/>
    <property type="evidence" value="ECO:0007669"/>
    <property type="project" value="UniProtKB-SubCell"/>
</dbReference>
<feature type="transmembrane region" description="Helical" evidence="9">
    <location>
        <begin position="228"/>
        <end position="252"/>
    </location>
</feature>
<keyword evidence="4 8" id="KW-0133">Cell shape</keyword>
<dbReference type="OrthoDB" id="9804143at2"/>
<evidence type="ECO:0000256" key="7">
    <source>
        <dbReference type="ARBA" id="ARBA00023136"/>
    </source>
</evidence>
<feature type="transmembrane region" description="Helical" evidence="9">
    <location>
        <begin position="272"/>
        <end position="290"/>
    </location>
</feature>
<dbReference type="KEGG" id="panc:E2636_11655"/>
<keyword evidence="6 9" id="KW-1133">Transmembrane helix</keyword>
<dbReference type="PRINTS" id="PR01806">
    <property type="entry name" value="VIRFACTRMVIN"/>
</dbReference>
<keyword evidence="11" id="KW-1185">Reference proteome</keyword>
<accession>A0A4P6ZYY8</accession>
<dbReference type="NCBIfam" id="TIGR01695">
    <property type="entry name" value="murJ_mviN"/>
    <property type="match status" value="1"/>
</dbReference>
<dbReference type="InterPro" id="IPR004268">
    <property type="entry name" value="MurJ"/>
</dbReference>